<dbReference type="EMBL" id="BQNB010011724">
    <property type="protein sequence ID" value="GJS94336.1"/>
    <property type="molecule type" value="Genomic_DNA"/>
</dbReference>
<comment type="caution">
    <text evidence="1">The sequence shown here is derived from an EMBL/GenBank/DDBJ whole genome shotgun (WGS) entry which is preliminary data.</text>
</comment>
<organism evidence="1 2">
    <name type="scientific">Tanacetum coccineum</name>
    <dbReference type="NCBI Taxonomy" id="301880"/>
    <lineage>
        <taxon>Eukaryota</taxon>
        <taxon>Viridiplantae</taxon>
        <taxon>Streptophyta</taxon>
        <taxon>Embryophyta</taxon>
        <taxon>Tracheophyta</taxon>
        <taxon>Spermatophyta</taxon>
        <taxon>Magnoliopsida</taxon>
        <taxon>eudicotyledons</taxon>
        <taxon>Gunneridae</taxon>
        <taxon>Pentapetalae</taxon>
        <taxon>asterids</taxon>
        <taxon>campanulids</taxon>
        <taxon>Asterales</taxon>
        <taxon>Asteraceae</taxon>
        <taxon>Asteroideae</taxon>
        <taxon>Anthemideae</taxon>
        <taxon>Anthemidinae</taxon>
        <taxon>Tanacetum</taxon>
    </lineage>
</organism>
<evidence type="ECO:0000313" key="1">
    <source>
        <dbReference type="EMBL" id="GJS94336.1"/>
    </source>
</evidence>
<accession>A0ABQ4ZYC2</accession>
<proteinExistence type="predicted"/>
<gene>
    <name evidence="1" type="ORF">Tco_0801304</name>
</gene>
<keyword evidence="2" id="KW-1185">Reference proteome</keyword>
<reference evidence="1" key="2">
    <citation type="submission" date="2022-01" db="EMBL/GenBank/DDBJ databases">
        <authorList>
            <person name="Yamashiro T."/>
            <person name="Shiraishi A."/>
            <person name="Satake H."/>
            <person name="Nakayama K."/>
        </authorList>
    </citation>
    <scope>NUCLEOTIDE SEQUENCE</scope>
</reference>
<evidence type="ECO:0000313" key="2">
    <source>
        <dbReference type="Proteomes" id="UP001151760"/>
    </source>
</evidence>
<reference evidence="1" key="1">
    <citation type="journal article" date="2022" name="Int. J. Mol. Sci.">
        <title>Draft Genome of Tanacetum Coccineum: Genomic Comparison of Closely Related Tanacetum-Family Plants.</title>
        <authorList>
            <person name="Yamashiro T."/>
            <person name="Shiraishi A."/>
            <person name="Nakayama K."/>
            <person name="Satake H."/>
        </authorList>
    </citation>
    <scope>NUCLEOTIDE SEQUENCE</scope>
</reference>
<dbReference type="Proteomes" id="UP001151760">
    <property type="component" value="Unassembled WGS sequence"/>
</dbReference>
<name>A0ABQ4ZYC2_9ASTR</name>
<sequence>MATPFANPEKQFRTRRDTSPASIHNIYTFYEYESSESEFEDVGKIDIETLTLELSTENAIEHIGKVLKVASMSNTNDSALLRVFPITVVGVAKRWFDRTSSEHVKNWDEIKQNFIRRFYPPAMILEQLGEILEDDKVPIILGRPMLATAHTRIDVFGKKISLEVGTEQITFDINERESPALISLVCVINNLSEVNKFDEHRDLEELLLSDDDLGIFPNDNDLSPNLENYDRMFLSPPGSARINDDSSEMFCNPNSNSSISMDDFVEMDDITPPFLTYSSGS</sequence>
<protein>
    <recommendedName>
        <fullName evidence="3">Retrotransposon gag domain-containing protein</fullName>
    </recommendedName>
</protein>
<evidence type="ECO:0008006" key="3">
    <source>
        <dbReference type="Google" id="ProtNLM"/>
    </source>
</evidence>